<dbReference type="PROSITE" id="PS01244">
    <property type="entry name" value="ACONITASE_2"/>
    <property type="match status" value="1"/>
</dbReference>
<dbReference type="GO" id="GO:0051539">
    <property type="term" value="F:4 iron, 4 sulfur cluster binding"/>
    <property type="evidence" value="ECO:0007669"/>
    <property type="project" value="UniProtKB-KW"/>
</dbReference>
<keyword evidence="17" id="KW-1185">Reference proteome</keyword>
<evidence type="ECO:0000256" key="8">
    <source>
        <dbReference type="ARBA" id="ARBA00022485"/>
    </source>
</evidence>
<protein>
    <recommendedName>
        <fullName evidence="6">3-isopropylmalate dehydratase</fullName>
        <ecNumber evidence="6">4.2.1.33</ecNumber>
    </recommendedName>
</protein>
<name>A0A5Q2RA55_9ACTN</name>
<dbReference type="InterPro" id="IPR036008">
    <property type="entry name" value="Aconitase_4Fe-4S_dom"/>
</dbReference>
<organism evidence="16 17">
    <name type="scientific">Actinomarinicola tropica</name>
    <dbReference type="NCBI Taxonomy" id="2789776"/>
    <lineage>
        <taxon>Bacteria</taxon>
        <taxon>Bacillati</taxon>
        <taxon>Actinomycetota</taxon>
        <taxon>Acidimicrobiia</taxon>
        <taxon>Acidimicrobiales</taxon>
        <taxon>Iamiaceae</taxon>
        <taxon>Actinomarinicola</taxon>
    </lineage>
</organism>
<keyword evidence="14" id="KW-0100">Branched-chain amino acid biosynthesis</keyword>
<comment type="similarity">
    <text evidence="5">Belongs to the aconitase/IPM isomerase family.</text>
</comment>
<proteinExistence type="inferred from homology"/>
<dbReference type="UniPathway" id="UPA00946"/>
<keyword evidence="12" id="KW-0411">Iron-sulfur</keyword>
<keyword evidence="13 16" id="KW-0456">Lyase</keyword>
<dbReference type="InterPro" id="IPR050067">
    <property type="entry name" value="IPM_dehydratase_rel_enz"/>
</dbReference>
<evidence type="ECO:0000256" key="5">
    <source>
        <dbReference type="ARBA" id="ARBA00007185"/>
    </source>
</evidence>
<evidence type="ECO:0000256" key="2">
    <source>
        <dbReference type="ARBA" id="ARBA00001966"/>
    </source>
</evidence>
<sequence length="475" mass="48992">MGPRTIVEKIWDAHRASGEGTAIVADRVMIHERQLGTLGRMAASGVPVPGAAQVVACADQQMPTGGSGPDGDAGVGLDLDTGEIPAADAQVLAALDRLEASSELIDVPVFGPGDHRGGVMNVVAPEQGMTLPGALVVGADRHMSTHGAFGAIGLALDDAELTAYLADGTIDRPRPRVVRVTVAGQLGSLAGAKDLALWVLARLGPTTAAGAVVEIGGPTVRRLDVDARMTLCNLLVESGALTAVVEPDDTTFAYLEGRPFAPSGSEWHRAVAGWRQLRTDPGAELDAELGLVAPDVEPHASWGTAAWQATTLAGRVPAPDPDDPVRRAADERALVDQQLEPGSPLADISVDHVFVGSCANGRLDDIRAVAELLRGRRVAVPTWVVPGSRTVARQAEAEGLHRAIRDAGAEWRSAGCSLCIGVNGDAVARGARLASTANRPERGLVGPGARVHVLGPAAAAASALTGHLTDPRSLR</sequence>
<keyword evidence="10" id="KW-0479">Metal-binding</keyword>
<evidence type="ECO:0000259" key="15">
    <source>
        <dbReference type="Pfam" id="PF00330"/>
    </source>
</evidence>
<comment type="cofactor">
    <cofactor evidence="2">
        <name>[4Fe-4S] cluster</name>
        <dbReference type="ChEBI" id="CHEBI:49883"/>
    </cofactor>
</comment>
<evidence type="ECO:0000256" key="14">
    <source>
        <dbReference type="ARBA" id="ARBA00023304"/>
    </source>
</evidence>
<evidence type="ECO:0000256" key="9">
    <source>
        <dbReference type="ARBA" id="ARBA00022605"/>
    </source>
</evidence>
<evidence type="ECO:0000313" key="16">
    <source>
        <dbReference type="EMBL" id="QGG93759.1"/>
    </source>
</evidence>
<keyword evidence="11" id="KW-0408">Iron</keyword>
<dbReference type="PANTHER" id="PTHR43822">
    <property type="entry name" value="HOMOACONITASE, MITOCHONDRIAL-RELATED"/>
    <property type="match status" value="1"/>
</dbReference>
<dbReference type="Gene3D" id="3.30.499.10">
    <property type="entry name" value="Aconitase, domain 3"/>
    <property type="match status" value="2"/>
</dbReference>
<feature type="domain" description="Aconitase/3-isopropylmalate dehydratase large subunit alpha/beta/alpha" evidence="15">
    <location>
        <begin position="8"/>
        <end position="466"/>
    </location>
</feature>
<dbReference type="GO" id="GO:0046872">
    <property type="term" value="F:metal ion binding"/>
    <property type="evidence" value="ECO:0007669"/>
    <property type="project" value="UniProtKB-KW"/>
</dbReference>
<keyword evidence="8" id="KW-0004">4Fe-4S</keyword>
<keyword evidence="9" id="KW-0028">Amino-acid biosynthesis</keyword>
<dbReference type="InterPro" id="IPR015931">
    <property type="entry name" value="Acnase/IPM_dHydase_lsu_aba_1/3"/>
</dbReference>
<dbReference type="Proteomes" id="UP000334019">
    <property type="component" value="Chromosome"/>
</dbReference>
<evidence type="ECO:0000256" key="10">
    <source>
        <dbReference type="ARBA" id="ARBA00022723"/>
    </source>
</evidence>
<evidence type="ECO:0000256" key="3">
    <source>
        <dbReference type="ARBA" id="ARBA00002695"/>
    </source>
</evidence>
<reference evidence="16 17" key="1">
    <citation type="submission" date="2019-11" db="EMBL/GenBank/DDBJ databases">
        <authorList>
            <person name="He Y."/>
        </authorList>
    </citation>
    <scope>NUCLEOTIDE SEQUENCE [LARGE SCALE GENOMIC DNA]</scope>
    <source>
        <strain evidence="16 17">SCSIO 58843</strain>
    </source>
</reference>
<evidence type="ECO:0000256" key="1">
    <source>
        <dbReference type="ARBA" id="ARBA00000491"/>
    </source>
</evidence>
<evidence type="ECO:0000256" key="6">
    <source>
        <dbReference type="ARBA" id="ARBA00011998"/>
    </source>
</evidence>
<comment type="pathway">
    <text evidence="4">Amino-acid biosynthesis; L-leucine biosynthesis; L-leucine from 3-methyl-2-oxobutanoate: step 2/4.</text>
</comment>
<dbReference type="GO" id="GO:0003861">
    <property type="term" value="F:3-isopropylmalate dehydratase activity"/>
    <property type="evidence" value="ECO:0007669"/>
    <property type="project" value="UniProtKB-EC"/>
</dbReference>
<gene>
    <name evidence="16" type="ORF">GH723_00760</name>
</gene>
<dbReference type="InterPro" id="IPR001030">
    <property type="entry name" value="Acoase/IPM_deHydtase_lsu_aba"/>
</dbReference>
<dbReference type="KEGG" id="atq:GH723_00760"/>
<dbReference type="AlphaFoldDB" id="A0A5Q2RA55"/>
<accession>A0A5Q2RA55</accession>
<dbReference type="PRINTS" id="PR00415">
    <property type="entry name" value="ACONITASE"/>
</dbReference>
<dbReference type="InterPro" id="IPR018136">
    <property type="entry name" value="Aconitase_4Fe-4S_BS"/>
</dbReference>
<evidence type="ECO:0000256" key="12">
    <source>
        <dbReference type="ARBA" id="ARBA00023014"/>
    </source>
</evidence>
<evidence type="ECO:0000256" key="4">
    <source>
        <dbReference type="ARBA" id="ARBA00004729"/>
    </source>
</evidence>
<dbReference type="EC" id="4.2.1.33" evidence="6"/>
<evidence type="ECO:0000256" key="13">
    <source>
        <dbReference type="ARBA" id="ARBA00023239"/>
    </source>
</evidence>
<evidence type="ECO:0000256" key="11">
    <source>
        <dbReference type="ARBA" id="ARBA00023004"/>
    </source>
</evidence>
<dbReference type="GO" id="GO:0009098">
    <property type="term" value="P:L-leucine biosynthetic process"/>
    <property type="evidence" value="ECO:0007669"/>
    <property type="project" value="UniProtKB-KW"/>
</dbReference>
<evidence type="ECO:0000313" key="17">
    <source>
        <dbReference type="Proteomes" id="UP000334019"/>
    </source>
</evidence>
<dbReference type="EMBL" id="CP045851">
    <property type="protein sequence ID" value="QGG93759.1"/>
    <property type="molecule type" value="Genomic_DNA"/>
</dbReference>
<dbReference type="RefSeq" id="WP_153757865.1">
    <property type="nucleotide sequence ID" value="NZ_CP045851.1"/>
</dbReference>
<dbReference type="Pfam" id="PF00330">
    <property type="entry name" value="Aconitase"/>
    <property type="match status" value="1"/>
</dbReference>
<comment type="function">
    <text evidence="3">Catalyzes the isomerization between 2-isopropylmalate and 3-isopropylmalate, via the formation of 2-isopropylmaleate.</text>
</comment>
<comment type="catalytic activity">
    <reaction evidence="1">
        <text>(2R,3S)-3-isopropylmalate = (2S)-2-isopropylmalate</text>
        <dbReference type="Rhea" id="RHEA:32287"/>
        <dbReference type="ChEBI" id="CHEBI:1178"/>
        <dbReference type="ChEBI" id="CHEBI:35121"/>
        <dbReference type="EC" id="4.2.1.33"/>
    </reaction>
</comment>
<evidence type="ECO:0000256" key="7">
    <source>
        <dbReference type="ARBA" id="ARBA00022430"/>
    </source>
</evidence>
<dbReference type="SUPFAM" id="SSF53732">
    <property type="entry name" value="Aconitase iron-sulfur domain"/>
    <property type="match status" value="1"/>
</dbReference>
<dbReference type="PANTHER" id="PTHR43822:SF9">
    <property type="entry name" value="3-ISOPROPYLMALATE DEHYDRATASE"/>
    <property type="match status" value="1"/>
</dbReference>
<keyword evidence="7" id="KW-0432">Leucine biosynthesis</keyword>